<dbReference type="RefSeq" id="WP_153406822.1">
    <property type="nucleotide sequence ID" value="NZ_ML762454.1"/>
</dbReference>
<gene>
    <name evidence="1" type="ORF">F9U64_20930</name>
</gene>
<keyword evidence="2" id="KW-1185">Reference proteome</keyword>
<protein>
    <submittedName>
        <fullName evidence="1">Uncharacterized protein</fullName>
    </submittedName>
</protein>
<dbReference type="PROSITE" id="PS51257">
    <property type="entry name" value="PROKAR_LIPOPROTEIN"/>
    <property type="match status" value="1"/>
</dbReference>
<organism evidence="1 2">
    <name type="scientific">Gracilibacillus oryzae</name>
    <dbReference type="NCBI Taxonomy" id="1672701"/>
    <lineage>
        <taxon>Bacteria</taxon>
        <taxon>Bacillati</taxon>
        <taxon>Bacillota</taxon>
        <taxon>Bacilli</taxon>
        <taxon>Bacillales</taxon>
        <taxon>Bacillaceae</taxon>
        <taxon>Gracilibacillus</taxon>
    </lineage>
</organism>
<accession>A0A7C8GR46</accession>
<dbReference type="AlphaFoldDB" id="A0A7C8GR46"/>
<proteinExistence type="predicted"/>
<name>A0A7C8GR46_9BACI</name>
<dbReference type="EMBL" id="WEID01000119">
    <property type="protein sequence ID" value="KAB8126001.1"/>
    <property type="molecule type" value="Genomic_DNA"/>
</dbReference>
<dbReference type="OrthoDB" id="9923050at2"/>
<evidence type="ECO:0000313" key="1">
    <source>
        <dbReference type="EMBL" id="KAB8126001.1"/>
    </source>
</evidence>
<sequence>MKKYCFLLVSFLSVILIIGCNSEKDAIEYLTDDQEYKKKLVVFYHMSLEESYRSKVLDNQYKINNDKLEGSPLISIRFIDVSDKEMYDYNFTKSLDLEDYPVLLLFDEEEEIFRTTDPDKLYEYFNSISDE</sequence>
<dbReference type="Proteomes" id="UP000480246">
    <property type="component" value="Unassembled WGS sequence"/>
</dbReference>
<comment type="caution">
    <text evidence="1">The sequence shown here is derived from an EMBL/GenBank/DDBJ whole genome shotgun (WGS) entry which is preliminary data.</text>
</comment>
<reference evidence="1 2" key="1">
    <citation type="submission" date="2019-10" db="EMBL/GenBank/DDBJ databases">
        <title>Gracilibacillus sp. nov. isolated from rice seeds.</title>
        <authorList>
            <person name="He S."/>
        </authorList>
    </citation>
    <scope>NUCLEOTIDE SEQUENCE [LARGE SCALE GENOMIC DNA]</scope>
    <source>
        <strain evidence="1 2">TD8</strain>
    </source>
</reference>
<evidence type="ECO:0000313" key="2">
    <source>
        <dbReference type="Proteomes" id="UP000480246"/>
    </source>
</evidence>